<evidence type="ECO:0000256" key="5">
    <source>
        <dbReference type="RuleBase" id="RU004379"/>
    </source>
</evidence>
<evidence type="ECO:0000256" key="2">
    <source>
        <dbReference type="ARBA" id="ARBA00022692"/>
    </source>
</evidence>
<proteinExistence type="inferred from homology"/>
<sequence length="297" mass="32949">MLYCFLGLLVLWLLVMAGVLCFSYSATSSGEKLPLNGSQAPKVEASARPRSWMSSNQPPQSLRTIDREIKKGFVRKVYSILATQLLITAGIAVGMIYASFYHGDPNYLTKFGNGFIYNSSLSFLLFILTIILLCFLFSLKNSYPANYLLLLAFTASISFTVARVCVIYYSAGSGTQILLAFAITAATFLALTTFTMISRVDWDFMGPFLFAGMFLLMFWSLIMSLVFAFGGGFSSGWSLAFAIVGTILFSGFIIYDTNNIMRYCGVDDYIIAAIELYLDVLNLFLFILQILTLSNNN</sequence>
<comment type="caution">
    <text evidence="5">Lacks conserved residue(s) required for the propagation of feature annotation.</text>
</comment>
<organism evidence="6">
    <name type="scientific">Haptolina ericina</name>
    <dbReference type="NCBI Taxonomy" id="156174"/>
    <lineage>
        <taxon>Eukaryota</taxon>
        <taxon>Haptista</taxon>
        <taxon>Haptophyta</taxon>
        <taxon>Prymnesiophyceae</taxon>
        <taxon>Prymnesiales</taxon>
        <taxon>Prymnesiaceae</taxon>
        <taxon>Haptolina</taxon>
    </lineage>
</organism>
<keyword evidence="4 5" id="KW-0472">Membrane</keyword>
<dbReference type="GO" id="GO:0016020">
    <property type="term" value="C:membrane"/>
    <property type="evidence" value="ECO:0007669"/>
    <property type="project" value="UniProtKB-SubCell"/>
</dbReference>
<reference evidence="6" key="1">
    <citation type="submission" date="2021-01" db="EMBL/GenBank/DDBJ databases">
        <authorList>
            <person name="Corre E."/>
            <person name="Pelletier E."/>
            <person name="Niang G."/>
            <person name="Scheremetjew M."/>
            <person name="Finn R."/>
            <person name="Kale V."/>
            <person name="Holt S."/>
            <person name="Cochrane G."/>
            <person name="Meng A."/>
            <person name="Brown T."/>
            <person name="Cohen L."/>
        </authorList>
    </citation>
    <scope>NUCLEOTIDE SEQUENCE</scope>
    <source>
        <strain evidence="6">CCMP281</strain>
    </source>
</reference>
<evidence type="ECO:0008006" key="7">
    <source>
        <dbReference type="Google" id="ProtNLM"/>
    </source>
</evidence>
<gene>
    <name evidence="6" type="ORF">HERI1096_LOCUS482</name>
</gene>
<dbReference type="InterPro" id="IPR006214">
    <property type="entry name" value="Bax_inhibitor_1-related"/>
</dbReference>
<keyword evidence="2 5" id="KW-0812">Transmembrane</keyword>
<dbReference type="EMBL" id="HBHX01000812">
    <property type="protein sequence ID" value="CAE0096735.1"/>
    <property type="molecule type" value="Transcribed_RNA"/>
</dbReference>
<evidence type="ECO:0000256" key="1">
    <source>
        <dbReference type="ARBA" id="ARBA00004141"/>
    </source>
</evidence>
<dbReference type="AlphaFoldDB" id="A0A7S3ABQ7"/>
<feature type="transmembrane region" description="Helical" evidence="5">
    <location>
        <begin position="269"/>
        <end position="291"/>
    </location>
</feature>
<evidence type="ECO:0000256" key="3">
    <source>
        <dbReference type="ARBA" id="ARBA00022989"/>
    </source>
</evidence>
<feature type="transmembrane region" description="Helical" evidence="5">
    <location>
        <begin position="209"/>
        <end position="230"/>
    </location>
</feature>
<dbReference type="PANTHER" id="PTHR23291">
    <property type="entry name" value="BAX INHIBITOR-RELATED"/>
    <property type="match status" value="1"/>
</dbReference>
<evidence type="ECO:0000313" key="6">
    <source>
        <dbReference type="EMBL" id="CAE0096735.1"/>
    </source>
</evidence>
<dbReference type="Pfam" id="PF01027">
    <property type="entry name" value="Bax1-I"/>
    <property type="match status" value="1"/>
</dbReference>
<dbReference type="PANTHER" id="PTHR23291:SF50">
    <property type="entry name" value="PROTEIN LIFEGUARD 4"/>
    <property type="match status" value="1"/>
</dbReference>
<feature type="transmembrane region" description="Helical" evidence="5">
    <location>
        <begin position="236"/>
        <end position="257"/>
    </location>
</feature>
<feature type="transmembrane region" description="Helical" evidence="5">
    <location>
        <begin position="77"/>
        <end position="100"/>
    </location>
</feature>
<feature type="transmembrane region" description="Helical" evidence="5">
    <location>
        <begin position="120"/>
        <end position="139"/>
    </location>
</feature>
<comment type="similarity">
    <text evidence="5">Belongs to the BI1 family.</text>
</comment>
<name>A0A7S3ABQ7_9EUKA</name>
<protein>
    <recommendedName>
        <fullName evidence="7">Transmembrane BAX inhibitor motif-containing protein 4</fullName>
    </recommendedName>
</protein>
<comment type="subcellular location">
    <subcellularLocation>
        <location evidence="1">Membrane</location>
        <topology evidence="1">Multi-pass membrane protein</topology>
    </subcellularLocation>
</comment>
<keyword evidence="3 5" id="KW-1133">Transmembrane helix</keyword>
<feature type="transmembrane region" description="Helical" evidence="5">
    <location>
        <begin position="6"/>
        <end position="26"/>
    </location>
</feature>
<accession>A0A7S3ABQ7</accession>
<feature type="transmembrane region" description="Helical" evidence="5">
    <location>
        <begin position="177"/>
        <end position="197"/>
    </location>
</feature>
<evidence type="ECO:0000256" key="4">
    <source>
        <dbReference type="ARBA" id="ARBA00023136"/>
    </source>
</evidence>
<feature type="transmembrane region" description="Helical" evidence="5">
    <location>
        <begin position="146"/>
        <end position="171"/>
    </location>
</feature>